<accession>A0A2C9VJF5</accession>
<sequence length="88" mass="10039">MMNSYLVRAQQSVTSQDLPEEKGDSLLVFAYDQHFMACKAKRKIVNMSSLVAESLLLSVSRLDKLTNNFGGTFLKILYRFRLLSFLLS</sequence>
<evidence type="ECO:0000313" key="1">
    <source>
        <dbReference type="EMBL" id="OAY45619.1"/>
    </source>
</evidence>
<organism evidence="1">
    <name type="scientific">Manihot esculenta</name>
    <name type="common">Cassava</name>
    <name type="synonym">Jatropha manihot</name>
    <dbReference type="NCBI Taxonomy" id="3983"/>
    <lineage>
        <taxon>Eukaryota</taxon>
        <taxon>Viridiplantae</taxon>
        <taxon>Streptophyta</taxon>
        <taxon>Embryophyta</taxon>
        <taxon>Tracheophyta</taxon>
        <taxon>Spermatophyta</taxon>
        <taxon>Magnoliopsida</taxon>
        <taxon>eudicotyledons</taxon>
        <taxon>Gunneridae</taxon>
        <taxon>Pentapetalae</taxon>
        <taxon>rosids</taxon>
        <taxon>fabids</taxon>
        <taxon>Malpighiales</taxon>
        <taxon>Euphorbiaceae</taxon>
        <taxon>Crotonoideae</taxon>
        <taxon>Manihoteae</taxon>
        <taxon>Manihot</taxon>
    </lineage>
</organism>
<dbReference type="EMBL" id="CM004393">
    <property type="protein sequence ID" value="OAY45619.1"/>
    <property type="molecule type" value="Genomic_DNA"/>
</dbReference>
<reference evidence="1" key="1">
    <citation type="submission" date="2016-02" db="EMBL/GenBank/DDBJ databases">
        <title>WGS assembly of Manihot esculenta.</title>
        <authorList>
            <person name="Bredeson J.V."/>
            <person name="Prochnik S.E."/>
            <person name="Lyons J.B."/>
            <person name="Schmutz J."/>
            <person name="Grimwood J."/>
            <person name="Vrebalov J."/>
            <person name="Bart R.S."/>
            <person name="Amuge T."/>
            <person name="Ferguson M.E."/>
            <person name="Green R."/>
            <person name="Putnam N."/>
            <person name="Stites J."/>
            <person name="Rounsley S."/>
            <person name="Rokhsar D.S."/>
        </authorList>
    </citation>
    <scope>NUCLEOTIDE SEQUENCE [LARGE SCALE GENOMIC DNA]</scope>
    <source>
        <tissue evidence="1">Leaf</tissue>
    </source>
</reference>
<protein>
    <submittedName>
        <fullName evidence="1">Uncharacterized protein</fullName>
    </submittedName>
</protein>
<proteinExistence type="predicted"/>
<gene>
    <name evidence="1" type="ORF">MANES_07G076900</name>
</gene>
<dbReference type="AlphaFoldDB" id="A0A2C9VJF5"/>
<name>A0A2C9VJF5_MANES</name>